<feature type="chain" id="PRO_5002744704" evidence="1">
    <location>
        <begin position="28"/>
        <end position="449"/>
    </location>
</feature>
<dbReference type="AlphaFoldDB" id="A9V638"/>
<organism evidence="2 3">
    <name type="scientific">Monosiga brevicollis</name>
    <name type="common">Choanoflagellate</name>
    <dbReference type="NCBI Taxonomy" id="81824"/>
    <lineage>
        <taxon>Eukaryota</taxon>
        <taxon>Choanoflagellata</taxon>
        <taxon>Craspedida</taxon>
        <taxon>Salpingoecidae</taxon>
        <taxon>Monosiga</taxon>
    </lineage>
</organism>
<accession>A9V638</accession>
<dbReference type="InParanoid" id="A9V638"/>
<sequence length="449" mass="48585">MGMTRPIPTVALALVLVLALLVPGLQAQCDTCSDGYSCCDDTFCCSGSGSEASSICCDSKTATCCRGTCCEKQTTFCCPAVNNHPDRCCPRWTVCCPGGQDGCCTPEEASAIYGLNMTRTNNGLKADGPVLHTLFVEVSALRAATIDIASGQVIANPVTNFNNWGEMTRPFTYNPAKAEFYYFEADYINTTTNATQRPLFMYTIDAASGEGKKQVVSGAYNLPTAFEYDCANDQLYVATQEQAKDGSVNGYNFYTVDTNTAVASHVSRADASGDNAWAGWFHELGSRGDTTYRLGFEDARTELNFGLGSTDISSATANTTWVDVNAAPEHDNYDTITLHDGLFYSLAQSLTNNSYDLIKWTPVATPSIVTSFTNAHPVKIFGHVLTQCDCHSDQFIAVVVEDHFPGITKDRWTFHLVDLTTGKDQVVETIPEFPANEFSIAGLGLPVTN</sequence>
<name>A9V638_MONBE</name>
<evidence type="ECO:0000313" key="2">
    <source>
        <dbReference type="EMBL" id="EDQ86919.1"/>
    </source>
</evidence>
<evidence type="ECO:0000313" key="3">
    <source>
        <dbReference type="Proteomes" id="UP000001357"/>
    </source>
</evidence>
<evidence type="ECO:0000256" key="1">
    <source>
        <dbReference type="SAM" id="SignalP"/>
    </source>
</evidence>
<proteinExistence type="predicted"/>
<dbReference type="GeneID" id="5893465"/>
<dbReference type="KEGG" id="mbr:MONBRDRAFT_27718"/>
<dbReference type="InterPro" id="IPR039347">
    <property type="entry name" value="SMCP"/>
</dbReference>
<dbReference type="EMBL" id="CH991562">
    <property type="protein sequence ID" value="EDQ86919.1"/>
    <property type="molecule type" value="Genomic_DNA"/>
</dbReference>
<dbReference type="PANTHER" id="PTHR35820:SF1">
    <property type="entry name" value="SPERM MITOCHONDRIAL-ASSOCIATED CYSTEINE-RICH PROTEIN"/>
    <property type="match status" value="1"/>
</dbReference>
<keyword evidence="3" id="KW-1185">Reference proteome</keyword>
<keyword evidence="1" id="KW-0732">Signal</keyword>
<dbReference type="eggNOG" id="ENOG502SNXK">
    <property type="taxonomic scope" value="Eukaryota"/>
</dbReference>
<gene>
    <name evidence="2" type="ORF">MONBRDRAFT_27718</name>
</gene>
<reference evidence="2 3" key="1">
    <citation type="journal article" date="2008" name="Nature">
        <title>The genome of the choanoflagellate Monosiga brevicollis and the origin of metazoans.</title>
        <authorList>
            <consortium name="JGI Sequencing"/>
            <person name="King N."/>
            <person name="Westbrook M.J."/>
            <person name="Young S.L."/>
            <person name="Kuo A."/>
            <person name="Abedin M."/>
            <person name="Chapman J."/>
            <person name="Fairclough S."/>
            <person name="Hellsten U."/>
            <person name="Isogai Y."/>
            <person name="Letunic I."/>
            <person name="Marr M."/>
            <person name="Pincus D."/>
            <person name="Putnam N."/>
            <person name="Rokas A."/>
            <person name="Wright K.J."/>
            <person name="Zuzow R."/>
            <person name="Dirks W."/>
            <person name="Good M."/>
            <person name="Goodstein D."/>
            <person name="Lemons D."/>
            <person name="Li W."/>
            <person name="Lyons J.B."/>
            <person name="Morris A."/>
            <person name="Nichols S."/>
            <person name="Richter D.J."/>
            <person name="Salamov A."/>
            <person name="Bork P."/>
            <person name="Lim W.A."/>
            <person name="Manning G."/>
            <person name="Miller W.T."/>
            <person name="McGinnis W."/>
            <person name="Shapiro H."/>
            <person name="Tjian R."/>
            <person name="Grigoriev I.V."/>
            <person name="Rokhsar D."/>
        </authorList>
    </citation>
    <scope>NUCLEOTIDE SEQUENCE [LARGE SCALE GENOMIC DNA]</scope>
    <source>
        <strain evidence="3">MX1 / ATCC 50154</strain>
    </source>
</reference>
<dbReference type="RefSeq" id="XP_001748158.1">
    <property type="nucleotide sequence ID" value="XM_001748106.1"/>
</dbReference>
<dbReference type="Proteomes" id="UP000001357">
    <property type="component" value="Unassembled WGS sequence"/>
</dbReference>
<dbReference type="PANTHER" id="PTHR35820">
    <property type="entry name" value="SPERM MITOCHONDRIAL-ASSOCIATED CYSTEINE-RICH PROTEIN"/>
    <property type="match status" value="1"/>
</dbReference>
<protein>
    <submittedName>
        <fullName evidence="2">Uncharacterized protein</fullName>
    </submittedName>
</protein>
<feature type="signal peptide" evidence="1">
    <location>
        <begin position="1"/>
        <end position="27"/>
    </location>
</feature>
<dbReference type="OMA" id="RCCPRWT"/>